<keyword evidence="1" id="KW-1133">Transmembrane helix</keyword>
<feature type="transmembrane region" description="Helical" evidence="1">
    <location>
        <begin position="298"/>
        <end position="321"/>
    </location>
</feature>
<evidence type="ECO:0000256" key="1">
    <source>
        <dbReference type="SAM" id="Phobius"/>
    </source>
</evidence>
<sequence>MKKKRSTAVGDPPKEAVAIVCTIFLLGIYHLPSVLSRLDEIAQTPDIIAQPLFPEIISKFTLAYIRLSVATFFASVTLYRYFMVKQHSIIIPYLKSSKLKRVPISLNGIRSQIPFTQWCFNMLTFSFVLNGLITLQVAYQESGSSIDFLQPLLQNNWIRSAILLFEISAPCSMLVSSVTKYALWPNSLKNGTKGSINFRKPVALIQHNCNIFVSLLEVGFLGILPIRIEDAVIAPLYGSIYVFFVWSIRNHLAETGDTQYVYFFLDTTISIKFCVQALIGLLSVLLLFYGAFTLVDDVLLWLDGNIFMHLFLTLAATSFFCRFRD</sequence>
<evidence type="ECO:0000313" key="2">
    <source>
        <dbReference type="EMBL" id="GFH56264.1"/>
    </source>
</evidence>
<evidence type="ECO:0000313" key="3">
    <source>
        <dbReference type="Proteomes" id="UP001054902"/>
    </source>
</evidence>
<name>A0AAD3D575_9STRA</name>
<dbReference type="AlphaFoldDB" id="A0AAD3D575"/>
<feature type="transmembrane region" description="Helical" evidence="1">
    <location>
        <begin position="63"/>
        <end position="82"/>
    </location>
</feature>
<feature type="transmembrane region" description="Helical" evidence="1">
    <location>
        <begin position="118"/>
        <end position="137"/>
    </location>
</feature>
<comment type="caution">
    <text evidence="2">The sequence shown here is derived from an EMBL/GenBank/DDBJ whole genome shotgun (WGS) entry which is preliminary data.</text>
</comment>
<dbReference type="GO" id="GO:0016020">
    <property type="term" value="C:membrane"/>
    <property type="evidence" value="ECO:0007669"/>
    <property type="project" value="TreeGrafter"/>
</dbReference>
<feature type="transmembrane region" description="Helical" evidence="1">
    <location>
        <begin position="157"/>
        <end position="183"/>
    </location>
</feature>
<dbReference type="PANTHER" id="PTHR12242">
    <property type="entry name" value="OS02G0130600 PROTEIN-RELATED"/>
    <property type="match status" value="1"/>
</dbReference>
<keyword evidence="1" id="KW-0812">Transmembrane</keyword>
<dbReference type="Proteomes" id="UP001054902">
    <property type="component" value="Unassembled WGS sequence"/>
</dbReference>
<feature type="transmembrane region" description="Helical" evidence="1">
    <location>
        <begin position="12"/>
        <end position="31"/>
    </location>
</feature>
<accession>A0AAD3D575</accession>
<gene>
    <name evidence="2" type="ORF">CTEN210_12740</name>
</gene>
<dbReference type="PANTHER" id="PTHR12242:SF1">
    <property type="entry name" value="MYND-TYPE DOMAIN-CONTAINING PROTEIN"/>
    <property type="match status" value="1"/>
</dbReference>
<keyword evidence="1" id="KW-0472">Membrane</keyword>
<feature type="transmembrane region" description="Helical" evidence="1">
    <location>
        <begin position="204"/>
        <end position="226"/>
    </location>
</feature>
<organism evidence="2 3">
    <name type="scientific">Chaetoceros tenuissimus</name>
    <dbReference type="NCBI Taxonomy" id="426638"/>
    <lineage>
        <taxon>Eukaryota</taxon>
        <taxon>Sar</taxon>
        <taxon>Stramenopiles</taxon>
        <taxon>Ochrophyta</taxon>
        <taxon>Bacillariophyta</taxon>
        <taxon>Coscinodiscophyceae</taxon>
        <taxon>Chaetocerotophycidae</taxon>
        <taxon>Chaetocerotales</taxon>
        <taxon>Chaetocerotaceae</taxon>
        <taxon>Chaetoceros</taxon>
    </lineage>
</organism>
<dbReference type="EMBL" id="BLLK01000051">
    <property type="protein sequence ID" value="GFH56264.1"/>
    <property type="molecule type" value="Genomic_DNA"/>
</dbReference>
<keyword evidence="3" id="KW-1185">Reference proteome</keyword>
<proteinExistence type="predicted"/>
<feature type="transmembrane region" description="Helical" evidence="1">
    <location>
        <begin position="273"/>
        <end position="292"/>
    </location>
</feature>
<reference evidence="2 3" key="1">
    <citation type="journal article" date="2021" name="Sci. Rep.">
        <title>The genome of the diatom Chaetoceros tenuissimus carries an ancient integrated fragment of an extant virus.</title>
        <authorList>
            <person name="Hongo Y."/>
            <person name="Kimura K."/>
            <person name="Takaki Y."/>
            <person name="Yoshida Y."/>
            <person name="Baba S."/>
            <person name="Kobayashi G."/>
            <person name="Nagasaki K."/>
            <person name="Hano T."/>
            <person name="Tomaru Y."/>
        </authorList>
    </citation>
    <scope>NUCLEOTIDE SEQUENCE [LARGE SCALE GENOMIC DNA]</scope>
    <source>
        <strain evidence="2 3">NIES-3715</strain>
    </source>
</reference>
<protein>
    <submittedName>
        <fullName evidence="2">Uncharacterized protein</fullName>
    </submittedName>
</protein>
<feature type="transmembrane region" description="Helical" evidence="1">
    <location>
        <begin position="232"/>
        <end position="252"/>
    </location>
</feature>